<feature type="transmembrane region" description="Helical" evidence="8">
    <location>
        <begin position="231"/>
        <end position="250"/>
    </location>
</feature>
<dbReference type="InterPro" id="IPR007782">
    <property type="entry name" value="VKG_COase"/>
</dbReference>
<dbReference type="GO" id="GO:0012505">
    <property type="term" value="C:endomembrane system"/>
    <property type="evidence" value="ECO:0007669"/>
    <property type="project" value="UniProtKB-SubCell"/>
</dbReference>
<keyword evidence="2 8" id="KW-0812">Transmembrane</keyword>
<dbReference type="SMART" id="SM00752">
    <property type="entry name" value="HTTM"/>
    <property type="match status" value="1"/>
</dbReference>
<dbReference type="PANTHER" id="PTHR12639">
    <property type="entry name" value="VITAMIN K-DEPENDENT GAMMA-CARBOXYLASE"/>
    <property type="match status" value="1"/>
</dbReference>
<dbReference type="Pfam" id="PF22777">
    <property type="entry name" value="VKGC_lumenal_dom"/>
    <property type="match status" value="1"/>
</dbReference>
<keyword evidence="4 8" id="KW-0472">Membrane</keyword>
<evidence type="ECO:0000256" key="4">
    <source>
        <dbReference type="ARBA" id="ARBA00023136"/>
    </source>
</evidence>
<dbReference type="EnsemblMetazoa" id="ENSAATROPT006181">
    <property type="protein sequence ID" value="ENSAATROPP005630"/>
    <property type="gene ID" value="ENSAATROPG005006"/>
</dbReference>
<feature type="region of interest" description="Disordered" evidence="7">
    <location>
        <begin position="39"/>
        <end position="60"/>
    </location>
</feature>
<feature type="transmembrane region" description="Helical" evidence="8">
    <location>
        <begin position="262"/>
        <end position="281"/>
    </location>
</feature>
<organism evidence="10 11">
    <name type="scientific">Anopheles atroparvus</name>
    <name type="common">European mosquito</name>
    <dbReference type="NCBI Taxonomy" id="41427"/>
    <lineage>
        <taxon>Eukaryota</taxon>
        <taxon>Metazoa</taxon>
        <taxon>Ecdysozoa</taxon>
        <taxon>Arthropoda</taxon>
        <taxon>Hexapoda</taxon>
        <taxon>Insecta</taxon>
        <taxon>Pterygota</taxon>
        <taxon>Neoptera</taxon>
        <taxon>Endopterygota</taxon>
        <taxon>Diptera</taxon>
        <taxon>Nematocera</taxon>
        <taxon>Culicoidea</taxon>
        <taxon>Culicidae</taxon>
        <taxon>Anophelinae</taxon>
        <taxon>Anopheles</taxon>
    </lineage>
</organism>
<dbReference type="GO" id="GO:0008488">
    <property type="term" value="F:gamma-glutamyl carboxylase activity"/>
    <property type="evidence" value="ECO:0007669"/>
    <property type="project" value="InterPro"/>
</dbReference>
<evidence type="ECO:0000256" key="5">
    <source>
        <dbReference type="ARBA" id="ARBA00023157"/>
    </source>
</evidence>
<feature type="transmembrane region" description="Helical" evidence="8">
    <location>
        <begin position="153"/>
        <end position="172"/>
    </location>
</feature>
<evidence type="ECO:0000256" key="8">
    <source>
        <dbReference type="SAM" id="Phobius"/>
    </source>
</evidence>
<dbReference type="PANTHER" id="PTHR12639:SF6">
    <property type="entry name" value="VITAMIN K-DEPENDENT GAMMA-CARBOXYLASE"/>
    <property type="match status" value="1"/>
</dbReference>
<accession>A0AAG5D421</accession>
<dbReference type="InterPro" id="IPR053935">
    <property type="entry name" value="VKGC_lumenal_dom"/>
</dbReference>
<proteinExistence type="predicted"/>
<dbReference type="AlphaFoldDB" id="A0AAG5D421"/>
<feature type="domain" description="HTTM-like" evidence="9">
    <location>
        <begin position="94"/>
        <end position="351"/>
    </location>
</feature>
<dbReference type="InterPro" id="IPR011020">
    <property type="entry name" value="HTTM-like"/>
</dbReference>
<evidence type="ECO:0000313" key="11">
    <source>
        <dbReference type="Proteomes" id="UP000075880"/>
    </source>
</evidence>
<reference evidence="10" key="1">
    <citation type="submission" date="2024-04" db="UniProtKB">
        <authorList>
            <consortium name="EnsemblMetazoa"/>
        </authorList>
    </citation>
    <scope>IDENTIFICATION</scope>
    <source>
        <strain evidence="10">EBRO</strain>
    </source>
</reference>
<dbReference type="InterPro" id="IPR053934">
    <property type="entry name" value="HTTM_dom"/>
</dbReference>
<evidence type="ECO:0000259" key="9">
    <source>
        <dbReference type="SMART" id="SM00752"/>
    </source>
</evidence>
<evidence type="ECO:0000313" key="10">
    <source>
        <dbReference type="EnsemblMetazoa" id="ENSAATROPP005630"/>
    </source>
</evidence>
<keyword evidence="6" id="KW-0456">Lyase</keyword>
<protein>
    <recommendedName>
        <fullName evidence="9">HTTM-like domain-containing protein</fullName>
    </recommendedName>
</protein>
<keyword evidence="11" id="KW-1185">Reference proteome</keyword>
<dbReference type="Pfam" id="PF05090">
    <property type="entry name" value="HTTM"/>
    <property type="match status" value="1"/>
</dbReference>
<keyword evidence="3 8" id="KW-1133">Transmembrane helix</keyword>
<name>A0AAG5D421_ANOAO</name>
<dbReference type="Proteomes" id="UP000075880">
    <property type="component" value="Unassembled WGS sequence"/>
</dbReference>
<sequence>MMGYYQLSSSSTQCSFFRDVVDRKQVPLSLSNFPMTTTEDTDLVDNSSAPTKAEPSCGQSDGVHAKVDSFLRALTGHELRCVTSFDAFVDRCMYRPADGAALGLARALFGLAMLIDIPEERGGGDLDLRWGEPRDCRFPLIHSMQPPALPRMGLIYGLMWLGAAGIMLGYRFRASATVFIGTYWYVFLLDKSAWNNHSYLYGLLGTILLFTDAHRCWSIDAWREREREQMVPFWNYFILKFQFFVLYFLAGLKKLCREWLSGYAMTNLSYHWVFFPFRVVLGPRLTDLLIVHWFGCLFDTTVVFFLIYAPTRKLATVFASAFHLMNSRLFHIGMFPWVCLTQLPLYYSFSWPRKLHLTCSPAATVIERSVHEDSHGKAEKCEKNKGRHQRRRWSMVTMLMYCVLQLFLPYSHFLTKGYNNWTNGLYGYSWDMMVHAWDTIMIGIRVVDLQDPESVHYVEPYAFTDNDRWTKHADMAVQFARCIERNIQQETSNERTHIGGNRARTMANVSVYFDIWCSMNGRFQQRIFDPNVDILQAPWAPFDSVQWVLPLLHEFNGLRDTMIRRITDEVLGWSNHSDVLFIADFPGLTLRNFVGEDLYNVTLTVLKGTVRYQPSSDDEQDKASTILTEGESIELHSGSFHAIETIGVEPSCYMYTYVNRTKEEDAWQKQPHLNVAPTKMLPLGEEFLHRWENFVRFGQHVANSLLYELYGVPMPRRLKELVADG</sequence>
<keyword evidence="5" id="KW-1015">Disulfide bond</keyword>
<dbReference type="GO" id="GO:0019842">
    <property type="term" value="F:vitamin binding"/>
    <property type="evidence" value="ECO:0007669"/>
    <property type="project" value="TreeGrafter"/>
</dbReference>
<evidence type="ECO:0000256" key="6">
    <source>
        <dbReference type="ARBA" id="ARBA00023239"/>
    </source>
</evidence>
<feature type="transmembrane region" description="Helical" evidence="8">
    <location>
        <begin position="288"/>
        <end position="309"/>
    </location>
</feature>
<comment type="subcellular location">
    <subcellularLocation>
        <location evidence="1">Endomembrane system</location>
        <topology evidence="1">Multi-pass membrane protein</topology>
    </subcellularLocation>
</comment>
<feature type="compositionally biased region" description="Polar residues" evidence="7">
    <location>
        <begin position="39"/>
        <end position="50"/>
    </location>
</feature>
<evidence type="ECO:0000256" key="1">
    <source>
        <dbReference type="ARBA" id="ARBA00004127"/>
    </source>
</evidence>
<feature type="transmembrane region" description="Helical" evidence="8">
    <location>
        <begin position="393"/>
        <end position="410"/>
    </location>
</feature>
<evidence type="ECO:0000256" key="7">
    <source>
        <dbReference type="SAM" id="MobiDB-lite"/>
    </source>
</evidence>
<evidence type="ECO:0000256" key="3">
    <source>
        <dbReference type="ARBA" id="ARBA00022989"/>
    </source>
</evidence>
<feature type="transmembrane region" description="Helical" evidence="8">
    <location>
        <begin position="329"/>
        <end position="347"/>
    </location>
</feature>
<feature type="transmembrane region" description="Helical" evidence="8">
    <location>
        <begin position="192"/>
        <end position="210"/>
    </location>
</feature>
<evidence type="ECO:0000256" key="2">
    <source>
        <dbReference type="ARBA" id="ARBA00022692"/>
    </source>
</evidence>